<feature type="compositionally biased region" description="Polar residues" evidence="1">
    <location>
        <begin position="118"/>
        <end position="131"/>
    </location>
</feature>
<keyword evidence="3" id="KW-1185">Reference proteome</keyword>
<gene>
    <name evidence="2" type="ORF">BGZ97_009323</name>
</gene>
<feature type="non-terminal residue" evidence="2">
    <location>
        <position position="205"/>
    </location>
</feature>
<protein>
    <submittedName>
        <fullName evidence="2">Uncharacterized protein</fullName>
    </submittedName>
</protein>
<dbReference type="AlphaFoldDB" id="A0A9P6QLG8"/>
<evidence type="ECO:0000256" key="1">
    <source>
        <dbReference type="SAM" id="MobiDB-lite"/>
    </source>
</evidence>
<proteinExistence type="predicted"/>
<feature type="compositionally biased region" description="Low complexity" evidence="1">
    <location>
        <begin position="28"/>
        <end position="47"/>
    </location>
</feature>
<organism evidence="2 3">
    <name type="scientific">Linnemannia gamsii</name>
    <dbReference type="NCBI Taxonomy" id="64522"/>
    <lineage>
        <taxon>Eukaryota</taxon>
        <taxon>Fungi</taxon>
        <taxon>Fungi incertae sedis</taxon>
        <taxon>Mucoromycota</taxon>
        <taxon>Mortierellomycotina</taxon>
        <taxon>Mortierellomycetes</taxon>
        <taxon>Mortierellales</taxon>
        <taxon>Mortierellaceae</taxon>
        <taxon>Linnemannia</taxon>
    </lineage>
</organism>
<feature type="compositionally biased region" description="Basic and acidic residues" evidence="1">
    <location>
        <begin position="1"/>
        <end position="18"/>
    </location>
</feature>
<evidence type="ECO:0000313" key="2">
    <source>
        <dbReference type="EMBL" id="KAG0281072.1"/>
    </source>
</evidence>
<name>A0A9P6QLG8_9FUNG</name>
<reference evidence="2" key="1">
    <citation type="journal article" date="2020" name="Fungal Divers.">
        <title>Resolving the Mortierellaceae phylogeny through synthesis of multi-gene phylogenetics and phylogenomics.</title>
        <authorList>
            <person name="Vandepol N."/>
            <person name="Liber J."/>
            <person name="Desiro A."/>
            <person name="Na H."/>
            <person name="Kennedy M."/>
            <person name="Barry K."/>
            <person name="Grigoriev I.V."/>
            <person name="Miller A.N."/>
            <person name="O'Donnell K."/>
            <person name="Stajich J.E."/>
            <person name="Bonito G."/>
        </authorList>
    </citation>
    <scope>NUCLEOTIDE SEQUENCE</scope>
    <source>
        <strain evidence="2">NVP60</strain>
    </source>
</reference>
<feature type="compositionally biased region" description="Acidic residues" evidence="1">
    <location>
        <begin position="54"/>
        <end position="65"/>
    </location>
</feature>
<evidence type="ECO:0000313" key="3">
    <source>
        <dbReference type="Proteomes" id="UP000823405"/>
    </source>
</evidence>
<comment type="caution">
    <text evidence="2">The sequence shown here is derived from an EMBL/GenBank/DDBJ whole genome shotgun (WGS) entry which is preliminary data.</text>
</comment>
<dbReference type="EMBL" id="JAAAIN010004444">
    <property type="protein sequence ID" value="KAG0281072.1"/>
    <property type="molecule type" value="Genomic_DNA"/>
</dbReference>
<feature type="compositionally biased region" description="Polar residues" evidence="1">
    <location>
        <begin position="76"/>
        <end position="98"/>
    </location>
</feature>
<accession>A0A9P6QLG8</accession>
<sequence>CQKSYHKDNIQQDEHYDQGDLDISVNNTTDQGYTLTTTGRTLRTKTQNVRYMETSDESDESDEDPQTEKSYPGTLATANNAEDGTQIDSQDLSESRASNVLRDVTNLDGRSKRKGRTMESSSAGGSGNRPNVSPIMPAQSLLNHSSQKCFPYYACPKFAQSFVPMFPPLCLPKACSIIRPKNVSPIMPAQSMLKSCIPNVSPYNA</sequence>
<feature type="region of interest" description="Disordered" evidence="1">
    <location>
        <begin position="1"/>
        <end position="132"/>
    </location>
</feature>
<dbReference type="Proteomes" id="UP000823405">
    <property type="component" value="Unassembled WGS sequence"/>
</dbReference>